<comment type="caution">
    <text evidence="5">The sequence shown here is derived from an EMBL/GenBank/DDBJ whole genome shotgun (WGS) entry which is preliminary data.</text>
</comment>
<gene>
    <name evidence="5" type="ORF">ACFO4N_12295</name>
</gene>
<sequence>MPKRIAAFGEVVMRLQVPGYELLSQADTLKYTFSGTGVNVASALARYGHIGELVTVIPDNPLGDAAVAALRKLGISPTFFMRGGDSLRMYFLENGFGVRPSRVTNVNRLGSGFNQAPENTFDFQAIAKDIDVVHFCGITLAMNDKVRRQMKTFAEAVKAYGGRVVFDCNYRPALWGKDGYVKARPHYEAMLHYADIVLMNEKDAIHVLGMEATSDNPTDQVKELLPSVADNYKISVIAGTHRTVNSDHTHSLQGFIYKGHRFTFSKRLTFSVQDRIGSGDAFASGVIHGEMKGFSAEETLAFASTAAMLAHTVVGDTPMASEGDVLRAMEAKAIDLER</sequence>
<keyword evidence="2" id="KW-0808">Transferase</keyword>
<dbReference type="GO" id="GO:0016301">
    <property type="term" value="F:kinase activity"/>
    <property type="evidence" value="ECO:0007669"/>
    <property type="project" value="UniProtKB-KW"/>
</dbReference>
<feature type="domain" description="Carbohydrate kinase PfkB" evidence="4">
    <location>
        <begin position="4"/>
        <end position="318"/>
    </location>
</feature>
<dbReference type="InterPro" id="IPR052700">
    <property type="entry name" value="Carb_kinase_PfkB-like"/>
</dbReference>
<dbReference type="InterPro" id="IPR029056">
    <property type="entry name" value="Ribokinase-like"/>
</dbReference>
<evidence type="ECO:0000256" key="3">
    <source>
        <dbReference type="ARBA" id="ARBA00022777"/>
    </source>
</evidence>
<proteinExistence type="inferred from homology"/>
<evidence type="ECO:0000256" key="2">
    <source>
        <dbReference type="ARBA" id="ARBA00022679"/>
    </source>
</evidence>
<dbReference type="SUPFAM" id="SSF53613">
    <property type="entry name" value="Ribokinase-like"/>
    <property type="match status" value="1"/>
</dbReference>
<dbReference type="Proteomes" id="UP001596022">
    <property type="component" value="Unassembled WGS sequence"/>
</dbReference>
<dbReference type="InterPro" id="IPR011611">
    <property type="entry name" value="PfkB_dom"/>
</dbReference>
<evidence type="ECO:0000259" key="4">
    <source>
        <dbReference type="Pfam" id="PF00294"/>
    </source>
</evidence>
<keyword evidence="3 5" id="KW-0418">Kinase</keyword>
<accession>A0ABV9GMR8</accession>
<protein>
    <submittedName>
        <fullName evidence="5">Sugar kinase</fullName>
    </submittedName>
</protein>
<dbReference type="CDD" id="cd01166">
    <property type="entry name" value="KdgK"/>
    <property type="match status" value="1"/>
</dbReference>
<comment type="similarity">
    <text evidence="1">Belongs to the carbohydrate kinase PfkB family.</text>
</comment>
<dbReference type="PANTHER" id="PTHR43320">
    <property type="entry name" value="SUGAR KINASE"/>
    <property type="match status" value="1"/>
</dbReference>
<evidence type="ECO:0000256" key="1">
    <source>
        <dbReference type="ARBA" id="ARBA00010688"/>
    </source>
</evidence>
<dbReference type="EMBL" id="JBHSFW010000009">
    <property type="protein sequence ID" value="MFC4619493.1"/>
    <property type="molecule type" value="Genomic_DNA"/>
</dbReference>
<dbReference type="Gene3D" id="3.40.1190.20">
    <property type="match status" value="1"/>
</dbReference>
<name>A0ABV9GMR8_9BACL</name>
<dbReference type="Pfam" id="PF00294">
    <property type="entry name" value="PfkB"/>
    <property type="match status" value="1"/>
</dbReference>
<dbReference type="RefSeq" id="WP_376846590.1">
    <property type="nucleotide sequence ID" value="NZ_JBHSFW010000009.1"/>
</dbReference>
<evidence type="ECO:0000313" key="6">
    <source>
        <dbReference type="Proteomes" id="UP001596022"/>
    </source>
</evidence>
<reference evidence="6" key="1">
    <citation type="journal article" date="2019" name="Int. J. Syst. Evol. Microbiol.">
        <title>The Global Catalogue of Microorganisms (GCM) 10K type strain sequencing project: providing services to taxonomists for standard genome sequencing and annotation.</title>
        <authorList>
            <consortium name="The Broad Institute Genomics Platform"/>
            <consortium name="The Broad Institute Genome Sequencing Center for Infectious Disease"/>
            <person name="Wu L."/>
            <person name="Ma J."/>
        </authorList>
    </citation>
    <scope>NUCLEOTIDE SEQUENCE [LARGE SCALE GENOMIC DNA]</scope>
    <source>
        <strain evidence="6">CGMCC 1.16306</strain>
    </source>
</reference>
<evidence type="ECO:0000313" key="5">
    <source>
        <dbReference type="EMBL" id="MFC4619493.1"/>
    </source>
</evidence>
<organism evidence="5 6">
    <name type="scientific">Camelliibacillus cellulosilyticus</name>
    <dbReference type="NCBI Taxonomy" id="2174486"/>
    <lineage>
        <taxon>Bacteria</taxon>
        <taxon>Bacillati</taxon>
        <taxon>Bacillota</taxon>
        <taxon>Bacilli</taxon>
        <taxon>Bacillales</taxon>
        <taxon>Sporolactobacillaceae</taxon>
        <taxon>Camelliibacillus</taxon>
    </lineage>
</organism>
<keyword evidence="6" id="KW-1185">Reference proteome</keyword>
<dbReference type="PANTHER" id="PTHR43320:SF2">
    <property type="entry name" value="2-DEHYDRO-3-DEOXYGLUCONOKINASE_2-DEHYDRO-3-DEOXYGALACTONOKINASE"/>
    <property type="match status" value="1"/>
</dbReference>